<dbReference type="InterPro" id="IPR029061">
    <property type="entry name" value="THDP-binding"/>
</dbReference>
<accession>A0A177SW61</accession>
<dbReference type="AlphaFoldDB" id="A0A177SW61"/>
<evidence type="ECO:0000313" key="1">
    <source>
        <dbReference type="EMBL" id="OAI94551.1"/>
    </source>
</evidence>
<dbReference type="EMBL" id="LUCV01000005">
    <property type="protein sequence ID" value="OAI94551.1"/>
    <property type="molecule type" value="Genomic_DNA"/>
</dbReference>
<dbReference type="SUPFAM" id="SSF52518">
    <property type="entry name" value="Thiamin diphosphate-binding fold (THDP-binding)"/>
    <property type="match status" value="1"/>
</dbReference>
<dbReference type="RefSeq" id="WP_064301532.1">
    <property type="nucleotide sequence ID" value="NZ_LUCV01000005.1"/>
</dbReference>
<comment type="caution">
    <text evidence="1">The sequence shown here is derived from an EMBL/GenBank/DDBJ whole genome shotgun (WGS) entry which is preliminary data.</text>
</comment>
<protein>
    <submittedName>
        <fullName evidence="1">Decarboxylase</fullName>
    </submittedName>
</protein>
<name>A0A177SW61_PSEPU</name>
<reference evidence="1" key="1">
    <citation type="submission" date="2016-03" db="EMBL/GenBank/DDBJ databases">
        <title>Draft Genome Assembly of Pseudomonas putida strain CBF10-2.</title>
        <authorList>
            <person name="Iyer R.S."/>
            <person name="Damania A."/>
        </authorList>
    </citation>
    <scope>NUCLEOTIDE SEQUENCE [LARGE SCALE GENOMIC DNA]</scope>
    <source>
        <strain evidence="1">CBF10-2</strain>
    </source>
</reference>
<proteinExistence type="predicted"/>
<sequence length="790" mass="88365">MKPRTVGICLVSRDSTLQEDVQAVLDRLNHWLGHETAIASLHWPDSDSRCLYRQVAGQAEAYVREHAGNHHLYLDMRCFDDAAAAREALASADSESDYVLFDTRHLADQPESDPLVELLAAQPEAKRSPSSALLLCNEEHLQHWLGRLGGNRLVRVPHERQPLRRADLLRLFIDHLEHAYFNRLLARTTLQSSEPVALARDIEQRMNARWGEQWDCHFFTGSMVAGFLDSMGDLLRDSGRGFHTASNEHALAVSALAGWQLYRRAYVIVMTSGMLDELRGTLANLKRAGAPGLVICADSPESVWFAFQGSLDCDNDGHQVIAARGLWQHFIRRPEDARASVESAFAALDQRPAPTFLFATQAVLESRVQDQTPGSVAPAPATASDLDDRQRAALDTVVQVLNSEPSRILWQCGRLSEEERQRVLALARRSGIALADSIIAPGSVCAYQDQEPVLNYLGPLSMYGFSRRIHAFLEQPQDDEGKPWLFFVKSKIDQSATPYSEGRLKRLFHIVQVNRQRAHIAPFTEVAVELPLGKVLDYLEPRLDVPPALLHARRERLQRLQRTREALPSDQIETLPMTPNFFFHRLGQLLGELIERDGYRYTGVYDVGRCSISAMRNLPRTDAGFSGWYGRALMGDALMSLPYIALNNCRHVLAFIGDGARALVPDIEQRLAMSLASAQDAATRNVTVLYLSNGVLSMIQTYLDKRYACHGAAQVNVPLNDRPQHAEQRFGPISICRARLLAFCPDTLRQALTAPGRLNFFDVWLGHNSEGDGLSLVSETAWSRLNAENH</sequence>
<dbReference type="Gene3D" id="3.40.50.970">
    <property type="match status" value="1"/>
</dbReference>
<organism evidence="1">
    <name type="scientific">Pseudomonas putida</name>
    <name type="common">Arthrobacter siderocapsulatus</name>
    <dbReference type="NCBI Taxonomy" id="303"/>
    <lineage>
        <taxon>Bacteria</taxon>
        <taxon>Pseudomonadati</taxon>
        <taxon>Pseudomonadota</taxon>
        <taxon>Gammaproteobacteria</taxon>
        <taxon>Pseudomonadales</taxon>
        <taxon>Pseudomonadaceae</taxon>
        <taxon>Pseudomonas</taxon>
    </lineage>
</organism>
<dbReference type="Proteomes" id="UP000077752">
    <property type="component" value="Unassembled WGS sequence"/>
</dbReference>
<gene>
    <name evidence="1" type="ORF">AYO28_08020</name>
</gene>
<dbReference type="CDD" id="cd07035">
    <property type="entry name" value="TPP_PYR_POX_like"/>
    <property type="match status" value="1"/>
</dbReference>